<comment type="similarity">
    <text evidence="1 5">Belongs to the HMG-CoA reductase family.</text>
</comment>
<dbReference type="InterPro" id="IPR023074">
    <property type="entry name" value="HMG_CoA_Rdtase_cat_sf"/>
</dbReference>
<dbReference type="SUPFAM" id="SSF55035">
    <property type="entry name" value="NAD-binding domain of HMG-CoA reductase"/>
    <property type="match status" value="1"/>
</dbReference>
<comment type="pathway">
    <text evidence="5">Metabolic intermediate biosynthesis; (R)-mevalonate biosynthesis; (R)-mevalonate from acetyl-CoA: step 3/3.</text>
</comment>
<reference evidence="6 7" key="1">
    <citation type="journal article" date="2019" name="Int. J. Syst. Evol. Microbiol.">
        <title>The Global Catalogue of Microorganisms (GCM) 10K type strain sequencing project: providing services to taxonomists for standard genome sequencing and annotation.</title>
        <authorList>
            <consortium name="The Broad Institute Genomics Platform"/>
            <consortium name="The Broad Institute Genome Sequencing Center for Infectious Disease"/>
            <person name="Wu L."/>
            <person name="Ma J."/>
        </authorList>
    </citation>
    <scope>NUCLEOTIDE SEQUENCE [LARGE SCALE GENOMIC DNA]</scope>
    <source>
        <strain evidence="6 7">CGMCC 1.16026</strain>
    </source>
</reference>
<dbReference type="SUPFAM" id="SSF56542">
    <property type="entry name" value="Substrate-binding domain of HMG-CoA reductase"/>
    <property type="match status" value="1"/>
</dbReference>
<dbReference type="InterPro" id="IPR009023">
    <property type="entry name" value="HMG_CoA_Rdtase_NAD(P)-bd_sf"/>
</dbReference>
<dbReference type="InterPro" id="IPR009029">
    <property type="entry name" value="HMG_CoA_Rdtase_sub-bd_dom_sf"/>
</dbReference>
<name>A0ABD5QPV0_9EURY</name>
<evidence type="ECO:0000313" key="6">
    <source>
        <dbReference type="EMBL" id="MFC5134031.1"/>
    </source>
</evidence>
<evidence type="ECO:0000256" key="4">
    <source>
        <dbReference type="ARBA" id="ARBA00049903"/>
    </source>
</evidence>
<evidence type="ECO:0000256" key="5">
    <source>
        <dbReference type="RuleBase" id="RU361219"/>
    </source>
</evidence>
<dbReference type="Proteomes" id="UP001596145">
    <property type="component" value="Unassembled WGS sequence"/>
</dbReference>
<dbReference type="EC" id="1.1.1.34" evidence="5"/>
<dbReference type="InterPro" id="IPR023076">
    <property type="entry name" value="HMG_CoA_Rdtase_CS"/>
</dbReference>
<dbReference type="FunFam" id="3.30.70.420:FF:000001">
    <property type="entry name" value="3-hydroxy-3-methylglutaryl coenzyme A reductase"/>
    <property type="match status" value="1"/>
</dbReference>
<dbReference type="Pfam" id="PF00368">
    <property type="entry name" value="HMG-CoA_red"/>
    <property type="match status" value="1"/>
</dbReference>
<gene>
    <name evidence="6" type="primary">hmgA</name>
    <name evidence="6" type="ORF">ACFPJA_04755</name>
</gene>
<dbReference type="PROSITE" id="PS50065">
    <property type="entry name" value="HMG_COA_REDUCTASE_4"/>
    <property type="match status" value="1"/>
</dbReference>
<dbReference type="RefSeq" id="WP_122104321.1">
    <property type="nucleotide sequence ID" value="NZ_JBHSKV010000007.1"/>
</dbReference>
<dbReference type="PANTHER" id="PTHR10572:SF24">
    <property type="entry name" value="3-HYDROXY-3-METHYLGLUTARYL-COENZYME A REDUCTASE"/>
    <property type="match status" value="1"/>
</dbReference>
<comment type="caution">
    <text evidence="6">The sequence shown here is derived from an EMBL/GenBank/DDBJ whole genome shotgun (WGS) entry which is preliminary data.</text>
</comment>
<evidence type="ECO:0000256" key="2">
    <source>
        <dbReference type="ARBA" id="ARBA00022857"/>
    </source>
</evidence>
<dbReference type="Gene3D" id="3.30.70.420">
    <property type="entry name" value="Hydroxymethylglutaryl-CoA reductase, class I/II, NAD/NADP-binding domain"/>
    <property type="match status" value="1"/>
</dbReference>
<dbReference type="PANTHER" id="PTHR10572">
    <property type="entry name" value="3-HYDROXY-3-METHYLGLUTARYL-COENZYME A REDUCTASE"/>
    <property type="match status" value="1"/>
</dbReference>
<dbReference type="Gene3D" id="3.90.770.10">
    <property type="entry name" value="3-hydroxy-3-methylglutaryl-coenzyme A Reductase, Chain A, domain 2"/>
    <property type="match status" value="1"/>
</dbReference>
<evidence type="ECO:0000256" key="3">
    <source>
        <dbReference type="ARBA" id="ARBA00023002"/>
    </source>
</evidence>
<keyword evidence="3 5" id="KW-0560">Oxidoreductase</keyword>
<keyword evidence="2 5" id="KW-0521">NADP</keyword>
<dbReference type="PRINTS" id="PR00071">
    <property type="entry name" value="HMGCOARDTASE"/>
</dbReference>
<protein>
    <recommendedName>
        <fullName evidence="5">3-hydroxy-3-methylglutaryl coenzyme A reductase</fullName>
        <shortName evidence="5">HMG-CoA reductase</shortName>
        <ecNumber evidence="5">1.1.1.34</ecNumber>
    </recommendedName>
</protein>
<evidence type="ECO:0000313" key="7">
    <source>
        <dbReference type="Proteomes" id="UP001596145"/>
    </source>
</evidence>
<evidence type="ECO:0000256" key="1">
    <source>
        <dbReference type="ARBA" id="ARBA00007661"/>
    </source>
</evidence>
<organism evidence="6 7">
    <name type="scientific">Halorubrum glutamatedens</name>
    <dbReference type="NCBI Taxonomy" id="2707018"/>
    <lineage>
        <taxon>Archaea</taxon>
        <taxon>Methanobacteriati</taxon>
        <taxon>Methanobacteriota</taxon>
        <taxon>Stenosarchaea group</taxon>
        <taxon>Halobacteria</taxon>
        <taxon>Halobacteriales</taxon>
        <taxon>Haloferacaceae</taxon>
        <taxon>Halorubrum</taxon>
    </lineage>
</organism>
<dbReference type="AlphaFoldDB" id="A0ABD5QPV0"/>
<dbReference type="InterPro" id="IPR002202">
    <property type="entry name" value="HMG_CoA_Rdtase"/>
</dbReference>
<dbReference type="GO" id="GO:0004420">
    <property type="term" value="F:hydroxymethylglutaryl-CoA reductase (NADPH) activity"/>
    <property type="evidence" value="ECO:0007669"/>
    <property type="project" value="UniProtKB-EC"/>
</dbReference>
<dbReference type="PROSITE" id="PS00066">
    <property type="entry name" value="HMG_COA_REDUCTASE_1"/>
    <property type="match status" value="1"/>
</dbReference>
<dbReference type="PROSITE" id="PS00318">
    <property type="entry name" value="HMG_COA_REDUCTASE_2"/>
    <property type="match status" value="1"/>
</dbReference>
<proteinExistence type="inferred from homology"/>
<dbReference type="EMBL" id="JBHSKV010000007">
    <property type="protein sequence ID" value="MFC5134031.1"/>
    <property type="molecule type" value="Genomic_DNA"/>
</dbReference>
<keyword evidence="7" id="KW-1185">Reference proteome</keyword>
<sequence length="406" mass="41556">MTDPTVEDLLERVREGEVRLHELDDHVDAETAATVRRRLVADRSGADLDVVGEYAFDAAAADPNIDNMIGGVQVPLGVAGPVAVDGGAFEGDRFLPMATTEGALVASVNRGCSVVDAAGGATARVTKRGMTRAPVFRVADVAEAEALVEWVRDNEPALRAAAESTTSHGELLDVTPYVVGNNVYLRFRFDTKDAMGMNMVTIATGEACDTLEAETDAELVALSGNLCSDKKPAAVNAVEGRGRSVTADVEIPREVVEARLHTTPEAIAEINTRKNHVGSAKAGSLGFNAHVANAVAAMFLATGQDAAQVVEGSNAITTAEATADGDLYVSVSIASLEVGTVGGGTKLPTQAAGLDVLGIRGGGDPAGSNADALAEAIAVGALAGELSLLAALGSRHLASAHADLGR</sequence>
<dbReference type="NCBIfam" id="TIGR00533">
    <property type="entry name" value="HMG_CoA_R_NADP"/>
    <property type="match status" value="1"/>
</dbReference>
<dbReference type="CDD" id="cd00643">
    <property type="entry name" value="HMG-CoA_reductase_classI"/>
    <property type="match status" value="1"/>
</dbReference>
<accession>A0ABD5QPV0</accession>
<dbReference type="InterPro" id="IPR004554">
    <property type="entry name" value="HMG_CoA_Rdtase_eu_arc"/>
</dbReference>
<comment type="catalytic activity">
    <reaction evidence="4 5">
        <text>(R)-mevalonate + 2 NADP(+) + CoA = (3S)-3-hydroxy-3-methylglutaryl-CoA + 2 NADPH + 2 H(+)</text>
        <dbReference type="Rhea" id="RHEA:15989"/>
        <dbReference type="ChEBI" id="CHEBI:15378"/>
        <dbReference type="ChEBI" id="CHEBI:36464"/>
        <dbReference type="ChEBI" id="CHEBI:43074"/>
        <dbReference type="ChEBI" id="CHEBI:57287"/>
        <dbReference type="ChEBI" id="CHEBI:57783"/>
        <dbReference type="ChEBI" id="CHEBI:58349"/>
        <dbReference type="EC" id="1.1.1.34"/>
    </reaction>
</comment>